<dbReference type="InterPro" id="IPR001387">
    <property type="entry name" value="Cro/C1-type_HTH"/>
</dbReference>
<dbReference type="Gene3D" id="1.10.260.40">
    <property type="entry name" value="lambda repressor-like DNA-binding domains"/>
    <property type="match status" value="1"/>
</dbReference>
<dbReference type="InterPro" id="IPR010982">
    <property type="entry name" value="Lambda_DNA-bd_dom_sf"/>
</dbReference>
<comment type="caution">
    <text evidence="3">The sequence shown here is derived from an EMBL/GenBank/DDBJ whole genome shotgun (WGS) entry which is preliminary data.</text>
</comment>
<accession>A0A3D9AR88</accession>
<sequence>MNIGTKIKNLREEKHLSQTELAFELGISQGTLHNIESGNSKKIDFLLMDKVCQLFDKDFEYFLESKVVNNVHENNGQVSCEDFTINNNFPENFLEEFKKLVEKNQANEKIIEELKDKLNNSN</sequence>
<evidence type="ECO:0000313" key="3">
    <source>
        <dbReference type="EMBL" id="REC43840.1"/>
    </source>
</evidence>
<name>A0A3D9AR88_9FLAO</name>
<dbReference type="Proteomes" id="UP000256924">
    <property type="component" value="Unassembled WGS sequence"/>
</dbReference>
<protein>
    <recommendedName>
        <fullName evidence="2">HTH cro/C1-type domain-containing protein</fullName>
    </recommendedName>
</protein>
<dbReference type="GO" id="GO:0003677">
    <property type="term" value="F:DNA binding"/>
    <property type="evidence" value="ECO:0007669"/>
    <property type="project" value="UniProtKB-KW"/>
</dbReference>
<dbReference type="SUPFAM" id="SSF47413">
    <property type="entry name" value="lambda repressor-like DNA-binding domains"/>
    <property type="match status" value="1"/>
</dbReference>
<gene>
    <name evidence="3" type="ORF">DRF68_16665</name>
</gene>
<evidence type="ECO:0000313" key="4">
    <source>
        <dbReference type="Proteomes" id="UP000256924"/>
    </source>
</evidence>
<keyword evidence="1" id="KW-0238">DNA-binding</keyword>
<dbReference type="EMBL" id="QNVU01000041">
    <property type="protein sequence ID" value="REC43840.1"/>
    <property type="molecule type" value="Genomic_DNA"/>
</dbReference>
<reference evidence="3 4" key="1">
    <citation type="journal article" date="2004" name="Emerg. Infect. Dis.">
        <title>Amoebae-resisting bacteria isolated from human nasal swabs by amoebal coculture.</title>
        <authorList>
            <person name="Greub G."/>
            <person name="La Scola B."/>
            <person name="Raoult D."/>
        </authorList>
    </citation>
    <scope>NUCLEOTIDE SEQUENCE [LARGE SCALE GENOMIC DNA]</scope>
    <source>
        <strain evidence="3 4">CCUG 51329</strain>
    </source>
</reference>
<dbReference type="RefSeq" id="WP_116099563.1">
    <property type="nucleotide sequence ID" value="NZ_QNVU01000041.1"/>
</dbReference>
<proteinExistence type="predicted"/>
<dbReference type="PROSITE" id="PS50943">
    <property type="entry name" value="HTH_CROC1"/>
    <property type="match status" value="1"/>
</dbReference>
<keyword evidence="4" id="KW-1185">Reference proteome</keyword>
<feature type="domain" description="HTH cro/C1-type" evidence="2">
    <location>
        <begin position="7"/>
        <end position="62"/>
    </location>
</feature>
<dbReference type="Pfam" id="PF01381">
    <property type="entry name" value="HTH_3"/>
    <property type="match status" value="1"/>
</dbReference>
<dbReference type="CDD" id="cd00093">
    <property type="entry name" value="HTH_XRE"/>
    <property type="match status" value="1"/>
</dbReference>
<dbReference type="AlphaFoldDB" id="A0A3D9AR88"/>
<organism evidence="3 4">
    <name type="scientific">Candidatus Chryseobacterium massiliense</name>
    <dbReference type="NCBI Taxonomy" id="204089"/>
    <lineage>
        <taxon>Bacteria</taxon>
        <taxon>Pseudomonadati</taxon>
        <taxon>Bacteroidota</taxon>
        <taxon>Flavobacteriia</taxon>
        <taxon>Flavobacteriales</taxon>
        <taxon>Weeksellaceae</taxon>
        <taxon>Chryseobacterium group</taxon>
        <taxon>Chryseobacterium</taxon>
    </lineage>
</organism>
<dbReference type="PANTHER" id="PTHR46558:SF11">
    <property type="entry name" value="HTH-TYPE TRANSCRIPTIONAL REGULATOR XRE"/>
    <property type="match status" value="1"/>
</dbReference>
<evidence type="ECO:0000256" key="1">
    <source>
        <dbReference type="ARBA" id="ARBA00023125"/>
    </source>
</evidence>
<dbReference type="PANTHER" id="PTHR46558">
    <property type="entry name" value="TRACRIPTIONAL REGULATORY PROTEIN-RELATED-RELATED"/>
    <property type="match status" value="1"/>
</dbReference>
<dbReference type="SMART" id="SM00530">
    <property type="entry name" value="HTH_XRE"/>
    <property type="match status" value="1"/>
</dbReference>
<evidence type="ECO:0000259" key="2">
    <source>
        <dbReference type="PROSITE" id="PS50943"/>
    </source>
</evidence>